<evidence type="ECO:0000313" key="2">
    <source>
        <dbReference type="EnsemblMetazoa" id="AALFPA23_014988.P21723"/>
    </source>
</evidence>
<dbReference type="InterPro" id="IPR000182">
    <property type="entry name" value="GNAT_dom"/>
</dbReference>
<dbReference type="SUPFAM" id="SSF55729">
    <property type="entry name" value="Acyl-CoA N-acyltransferases (Nat)"/>
    <property type="match status" value="1"/>
</dbReference>
<dbReference type="Gene3D" id="3.40.630.30">
    <property type="match status" value="1"/>
</dbReference>
<dbReference type="PROSITE" id="PS51186">
    <property type="entry name" value="GNAT"/>
    <property type="match status" value="1"/>
</dbReference>
<dbReference type="InterPro" id="IPR016181">
    <property type="entry name" value="Acyl_CoA_acyltransferase"/>
</dbReference>
<keyword evidence="3" id="KW-1185">Reference proteome</keyword>
<proteinExistence type="predicted"/>
<sequence length="243" mass="27189">MIRIPRSLRSVSYKSVRQQLASSTMTAAASDSIALRVARPDELEQVREVLRRIYYPEEGITVSYVHGKQHTLDDERFSLSFVEQGTVVLAEDAAAKKFIGVAIAGPIRPGDPDAMVEEAATTETKKWGDILKLLALLERTADVCGRYELEQAYHLHILAVDPTYRGHALGQRLLQFHMDLAKQLGFKAISGDFTSVFSVKLAEKLGMECISQLALDEYRDEKGEKLFEPLDVHQVIKTCVKLL</sequence>
<dbReference type="Proteomes" id="UP000069940">
    <property type="component" value="Unassembled WGS sequence"/>
</dbReference>
<dbReference type="EnsemblMetazoa" id="AALFPA23_014988.R21723">
    <property type="protein sequence ID" value="AALFPA23_014988.P21723"/>
    <property type="gene ID" value="AALFPA23_014988"/>
</dbReference>
<name>A0ABM1Z4G6_AEDAL</name>
<dbReference type="PANTHER" id="PTHR20905">
    <property type="entry name" value="N-ACETYLTRANSFERASE-RELATED"/>
    <property type="match status" value="1"/>
</dbReference>
<reference evidence="3" key="1">
    <citation type="journal article" date="2015" name="Proc. Natl. Acad. Sci. U.S.A.">
        <title>Genome sequence of the Asian Tiger mosquito, Aedes albopictus, reveals insights into its biology, genetics, and evolution.</title>
        <authorList>
            <person name="Chen X.G."/>
            <person name="Jiang X."/>
            <person name="Gu J."/>
            <person name="Xu M."/>
            <person name="Wu Y."/>
            <person name="Deng Y."/>
            <person name="Zhang C."/>
            <person name="Bonizzoni M."/>
            <person name="Dermauw W."/>
            <person name="Vontas J."/>
            <person name="Armbruster P."/>
            <person name="Huang X."/>
            <person name="Yang Y."/>
            <person name="Zhang H."/>
            <person name="He W."/>
            <person name="Peng H."/>
            <person name="Liu Y."/>
            <person name="Wu K."/>
            <person name="Chen J."/>
            <person name="Lirakis M."/>
            <person name="Topalis P."/>
            <person name="Van Leeuwen T."/>
            <person name="Hall A.B."/>
            <person name="Jiang X."/>
            <person name="Thorpe C."/>
            <person name="Mueller R.L."/>
            <person name="Sun C."/>
            <person name="Waterhouse R.M."/>
            <person name="Yan G."/>
            <person name="Tu Z.J."/>
            <person name="Fang X."/>
            <person name="James A.A."/>
        </authorList>
    </citation>
    <scope>NUCLEOTIDE SEQUENCE [LARGE SCALE GENOMIC DNA]</scope>
    <source>
        <strain evidence="3">Foshan</strain>
    </source>
</reference>
<dbReference type="PANTHER" id="PTHR20905:SF1">
    <property type="entry name" value="AT07410P-RELATED"/>
    <property type="match status" value="1"/>
</dbReference>
<dbReference type="GeneID" id="109413458"/>
<dbReference type="Pfam" id="PF00583">
    <property type="entry name" value="Acetyltransf_1"/>
    <property type="match status" value="1"/>
</dbReference>
<organism evidence="2 3">
    <name type="scientific">Aedes albopictus</name>
    <name type="common">Asian tiger mosquito</name>
    <name type="synonym">Stegomyia albopicta</name>
    <dbReference type="NCBI Taxonomy" id="7160"/>
    <lineage>
        <taxon>Eukaryota</taxon>
        <taxon>Metazoa</taxon>
        <taxon>Ecdysozoa</taxon>
        <taxon>Arthropoda</taxon>
        <taxon>Hexapoda</taxon>
        <taxon>Insecta</taxon>
        <taxon>Pterygota</taxon>
        <taxon>Neoptera</taxon>
        <taxon>Endopterygota</taxon>
        <taxon>Diptera</taxon>
        <taxon>Nematocera</taxon>
        <taxon>Culicoidea</taxon>
        <taxon>Culicidae</taxon>
        <taxon>Culicinae</taxon>
        <taxon>Aedini</taxon>
        <taxon>Aedes</taxon>
        <taxon>Stegomyia</taxon>
    </lineage>
</organism>
<dbReference type="CDD" id="cd04301">
    <property type="entry name" value="NAT_SF"/>
    <property type="match status" value="1"/>
</dbReference>
<protein>
    <recommendedName>
        <fullName evidence="1">N-acetyltransferase domain-containing protein</fullName>
    </recommendedName>
</protein>
<accession>A0ABM1Z4G6</accession>
<evidence type="ECO:0000313" key="3">
    <source>
        <dbReference type="Proteomes" id="UP000069940"/>
    </source>
</evidence>
<evidence type="ECO:0000259" key="1">
    <source>
        <dbReference type="PROSITE" id="PS51186"/>
    </source>
</evidence>
<feature type="domain" description="N-acetyltransferase" evidence="1">
    <location>
        <begin position="33"/>
        <end position="233"/>
    </location>
</feature>
<dbReference type="RefSeq" id="XP_019542679.3">
    <property type="nucleotide sequence ID" value="XM_019687134.3"/>
</dbReference>
<reference evidence="2" key="2">
    <citation type="submission" date="2025-05" db="UniProtKB">
        <authorList>
            <consortium name="EnsemblMetazoa"/>
        </authorList>
    </citation>
    <scope>IDENTIFICATION</scope>
    <source>
        <strain evidence="2">Foshan</strain>
    </source>
</reference>